<feature type="transmembrane region" description="Helical" evidence="9">
    <location>
        <begin position="58"/>
        <end position="77"/>
    </location>
</feature>
<dbReference type="Gene3D" id="1.20.1250.20">
    <property type="entry name" value="MFS general substrate transporter like domains"/>
    <property type="match status" value="2"/>
</dbReference>
<evidence type="ECO:0000313" key="10">
    <source>
        <dbReference type="EMBL" id="MFD2601862.1"/>
    </source>
</evidence>
<keyword evidence="7 9" id="KW-0472">Membrane</keyword>
<keyword evidence="3" id="KW-1003">Cell membrane</keyword>
<keyword evidence="4 8" id="KW-0812">Transmembrane</keyword>
<dbReference type="PROSITE" id="PS01023">
    <property type="entry name" value="PTR2_2"/>
    <property type="match status" value="1"/>
</dbReference>
<keyword evidence="5" id="KW-0653">Protein transport</keyword>
<dbReference type="InterPro" id="IPR036259">
    <property type="entry name" value="MFS_trans_sf"/>
</dbReference>
<dbReference type="CDD" id="cd17346">
    <property type="entry name" value="MFS_DtpA_like"/>
    <property type="match status" value="1"/>
</dbReference>
<feature type="transmembrane region" description="Helical" evidence="9">
    <location>
        <begin position="446"/>
        <end position="466"/>
    </location>
</feature>
<feature type="transmembrane region" description="Helical" evidence="9">
    <location>
        <begin position="26"/>
        <end position="46"/>
    </location>
</feature>
<evidence type="ECO:0000256" key="8">
    <source>
        <dbReference type="RuleBase" id="RU003755"/>
    </source>
</evidence>
<feature type="transmembrane region" description="Helical" evidence="9">
    <location>
        <begin position="478"/>
        <end position="499"/>
    </location>
</feature>
<evidence type="ECO:0000256" key="2">
    <source>
        <dbReference type="ARBA" id="ARBA00022448"/>
    </source>
</evidence>
<keyword evidence="2 8" id="KW-0813">Transport</keyword>
<dbReference type="RefSeq" id="WP_379820378.1">
    <property type="nucleotide sequence ID" value="NZ_JBHUMD010000007.1"/>
</dbReference>
<feature type="transmembrane region" description="Helical" evidence="9">
    <location>
        <begin position="254"/>
        <end position="271"/>
    </location>
</feature>
<feature type="transmembrane region" description="Helical" evidence="9">
    <location>
        <begin position="150"/>
        <end position="171"/>
    </location>
</feature>
<proteinExistence type="inferred from homology"/>
<keyword evidence="5" id="KW-0571">Peptide transport</keyword>
<protein>
    <submittedName>
        <fullName evidence="10">Peptide MFS transporter</fullName>
    </submittedName>
</protein>
<evidence type="ECO:0000256" key="3">
    <source>
        <dbReference type="ARBA" id="ARBA00022475"/>
    </source>
</evidence>
<dbReference type="PANTHER" id="PTHR23517:SF15">
    <property type="entry name" value="PROTON-DEPENDENT OLIGOPEPTIDE FAMILY TRANSPORT PROTEIN"/>
    <property type="match status" value="1"/>
</dbReference>
<feature type="transmembrane region" description="Helical" evidence="9">
    <location>
        <begin position="415"/>
        <end position="434"/>
    </location>
</feature>
<dbReference type="InterPro" id="IPR018456">
    <property type="entry name" value="PTR2_symporter_CS"/>
</dbReference>
<comment type="subcellular location">
    <subcellularLocation>
        <location evidence="1">Cell membrane</location>
        <topology evidence="1">Multi-pass membrane protein</topology>
    </subcellularLocation>
    <subcellularLocation>
        <location evidence="8">Membrane</location>
        <topology evidence="8">Multi-pass membrane protein</topology>
    </subcellularLocation>
</comment>
<organism evidence="10 11">
    <name type="scientific">Flavobacterium suzhouense</name>
    <dbReference type="NCBI Taxonomy" id="1529638"/>
    <lineage>
        <taxon>Bacteria</taxon>
        <taxon>Pseudomonadati</taxon>
        <taxon>Bacteroidota</taxon>
        <taxon>Flavobacteriia</taxon>
        <taxon>Flavobacteriales</taxon>
        <taxon>Flavobacteriaceae</taxon>
        <taxon>Flavobacterium</taxon>
    </lineage>
</organism>
<feature type="transmembrane region" description="Helical" evidence="9">
    <location>
        <begin position="280"/>
        <end position="298"/>
    </location>
</feature>
<keyword evidence="6 9" id="KW-1133">Transmembrane helix</keyword>
<accession>A0ABW5NUX3</accession>
<gene>
    <name evidence="10" type="ORF">ACFSR3_07335</name>
</gene>
<dbReference type="NCBIfam" id="TIGR00924">
    <property type="entry name" value="yjdL_sub1_fam"/>
    <property type="match status" value="1"/>
</dbReference>
<dbReference type="SUPFAM" id="SSF103473">
    <property type="entry name" value="MFS general substrate transporter"/>
    <property type="match status" value="2"/>
</dbReference>
<comment type="caution">
    <text evidence="10">The sequence shown here is derived from an EMBL/GenBank/DDBJ whole genome shotgun (WGS) entry which is preliminary data.</text>
</comment>
<evidence type="ECO:0000256" key="6">
    <source>
        <dbReference type="ARBA" id="ARBA00022989"/>
    </source>
</evidence>
<evidence type="ECO:0000256" key="1">
    <source>
        <dbReference type="ARBA" id="ARBA00004651"/>
    </source>
</evidence>
<evidence type="ECO:0000256" key="4">
    <source>
        <dbReference type="ARBA" id="ARBA00022692"/>
    </source>
</evidence>
<comment type="similarity">
    <text evidence="8">Belongs to the major facilitator superfamily. Proton-dependent oligopeptide transporter (POT/PTR) (TC 2.A.17) family.</text>
</comment>
<evidence type="ECO:0000256" key="9">
    <source>
        <dbReference type="SAM" id="Phobius"/>
    </source>
</evidence>
<feature type="transmembrane region" description="Helical" evidence="9">
    <location>
        <begin position="177"/>
        <end position="196"/>
    </location>
</feature>
<dbReference type="PANTHER" id="PTHR23517">
    <property type="entry name" value="RESISTANCE PROTEIN MDTM, PUTATIVE-RELATED-RELATED"/>
    <property type="match status" value="1"/>
</dbReference>
<feature type="transmembrane region" description="Helical" evidence="9">
    <location>
        <begin position="511"/>
        <end position="533"/>
    </location>
</feature>
<dbReference type="InterPro" id="IPR050171">
    <property type="entry name" value="MFS_Transporters"/>
</dbReference>
<dbReference type="InterPro" id="IPR005279">
    <property type="entry name" value="Dipep/tripep_permease"/>
</dbReference>
<feature type="transmembrane region" description="Helical" evidence="9">
    <location>
        <begin position="217"/>
        <end position="238"/>
    </location>
</feature>
<evidence type="ECO:0000313" key="11">
    <source>
        <dbReference type="Proteomes" id="UP001597480"/>
    </source>
</evidence>
<evidence type="ECO:0000256" key="7">
    <source>
        <dbReference type="ARBA" id="ARBA00023136"/>
    </source>
</evidence>
<sequence length="577" mass="63598">MSETTTQKGHPKGLWFLFGTEMWERFGYYLMLGIFALYMLDGWNNGGMGFDAHTKSDIYGTYLGLVYLTPFIGGLLADRVLGYRRSIIMGGLMMAAGYFLLSIHDITTFFAGLGLIILGNGFFKPNISTLVGNLYSSDELKHKKDSGYNIFYMGINVGAFVCNFVAAYMRINFGWNFAFIAAGVGMLIGVVIFLSGTKHIKHVDVIKPLQEGDMPTLKILGSTILPMFVFGIIGYFIMGTGGDNNILGSDTNDAFIFGCVPVIAFFIYLWAKSTGLEKRAIAALLAVFSCVILFFAIFHQNGDALTVWAEDYTDREMPESVATVFNKVDMAQTVENNDIVALDEPAFKAKIEELRAANNAMPEATETEMAAKKASAKEIAKLESSRKYFSNLAAEKVPAKGKDLKLYSTELYQSINPFWVIMLTPILVGIWTALRKSGKEPSTPTKIALGLLITALSALVMVGAVYATNDLTMKASSWWLLASYGVITLGELCLSPMGLSLVSKLSPPRITALMMGGFFLAISVGNKLAGMLSSLWEDMEQKENFFFLNFALVLIAALLLFLMLKWLNRVMKENNVF</sequence>
<name>A0ABW5NUX3_9FLAO</name>
<feature type="transmembrane region" description="Helical" evidence="9">
    <location>
        <begin position="545"/>
        <end position="564"/>
    </location>
</feature>
<dbReference type="InterPro" id="IPR000109">
    <property type="entry name" value="POT_fam"/>
</dbReference>
<dbReference type="EMBL" id="JBHUMD010000007">
    <property type="protein sequence ID" value="MFD2601862.1"/>
    <property type="molecule type" value="Genomic_DNA"/>
</dbReference>
<reference evidence="11" key="1">
    <citation type="journal article" date="2019" name="Int. J. Syst. Evol. Microbiol.">
        <title>The Global Catalogue of Microorganisms (GCM) 10K type strain sequencing project: providing services to taxonomists for standard genome sequencing and annotation.</title>
        <authorList>
            <consortium name="The Broad Institute Genomics Platform"/>
            <consortium name="The Broad Institute Genome Sequencing Center for Infectious Disease"/>
            <person name="Wu L."/>
            <person name="Ma J."/>
        </authorList>
    </citation>
    <scope>NUCLEOTIDE SEQUENCE [LARGE SCALE GENOMIC DNA]</scope>
    <source>
        <strain evidence="11">KCTC 42107</strain>
    </source>
</reference>
<dbReference type="Proteomes" id="UP001597480">
    <property type="component" value="Unassembled WGS sequence"/>
</dbReference>
<evidence type="ECO:0000256" key="5">
    <source>
        <dbReference type="ARBA" id="ARBA00022856"/>
    </source>
</evidence>
<keyword evidence="11" id="KW-1185">Reference proteome</keyword>
<dbReference type="Pfam" id="PF00854">
    <property type="entry name" value="PTR2"/>
    <property type="match status" value="2"/>
</dbReference>